<keyword evidence="7" id="KW-0186">Copper</keyword>
<dbReference type="EMBL" id="ML977561">
    <property type="protein sequence ID" value="KAF2006089.1"/>
    <property type="molecule type" value="Genomic_DNA"/>
</dbReference>
<feature type="chain" id="PRO_5025373024" description="Lytic polysaccharide monooxygenase" evidence="13">
    <location>
        <begin position="18"/>
        <end position="335"/>
    </location>
</feature>
<dbReference type="GO" id="GO:0046872">
    <property type="term" value="F:metal ion binding"/>
    <property type="evidence" value="ECO:0007669"/>
    <property type="project" value="UniProtKB-KW"/>
</dbReference>
<evidence type="ECO:0000256" key="10">
    <source>
        <dbReference type="ARBA" id="ARBA00023180"/>
    </source>
</evidence>
<reference evidence="14" key="1">
    <citation type="journal article" date="2020" name="Stud. Mycol.">
        <title>101 Dothideomycetes genomes: a test case for predicting lifestyles and emergence of pathogens.</title>
        <authorList>
            <person name="Haridas S."/>
            <person name="Albert R."/>
            <person name="Binder M."/>
            <person name="Bloem J."/>
            <person name="Labutti K."/>
            <person name="Salamov A."/>
            <person name="Andreopoulos B."/>
            <person name="Baker S."/>
            <person name="Barry K."/>
            <person name="Bills G."/>
            <person name="Bluhm B."/>
            <person name="Cannon C."/>
            <person name="Castanera R."/>
            <person name="Culley D."/>
            <person name="Daum C."/>
            <person name="Ezra D."/>
            <person name="Gonzalez J."/>
            <person name="Henrissat B."/>
            <person name="Kuo A."/>
            <person name="Liang C."/>
            <person name="Lipzen A."/>
            <person name="Lutzoni F."/>
            <person name="Magnuson J."/>
            <person name="Mondo S."/>
            <person name="Nolan M."/>
            <person name="Ohm R."/>
            <person name="Pangilinan J."/>
            <person name="Park H.-J."/>
            <person name="Ramirez L."/>
            <person name="Alfaro M."/>
            <person name="Sun H."/>
            <person name="Tritt A."/>
            <person name="Yoshinaga Y."/>
            <person name="Zwiers L.-H."/>
            <person name="Turgeon B."/>
            <person name="Goodwin S."/>
            <person name="Spatafora J."/>
            <person name="Crous P."/>
            <person name="Grigoriev I."/>
        </authorList>
    </citation>
    <scope>NUCLEOTIDE SEQUENCE</scope>
    <source>
        <strain evidence="14">CBS 123094</strain>
    </source>
</reference>
<sequence>MIYTAVLALAFAGTITAHTAAWAPGMYCRGGPVIGEDNQNTNTAVNPLYDLTKTDWWFQHDRGCDAVPPKAGEFLELPANGEVTVELAHNRAQTTLSYDGQFASDWPDGKDHPEDWNGWNTDGTPSVCLKEDGAMHTYNESSAGGTAFAISYNSELKDVTMENLVVFTTLDHTPWKRLATYKVPNLPECPPEGCTCAWLWIPNGCGTANMYMQGFKCKVTGATSTTPIGKAQVPVYCENDASKCVSGPKQMLAWHQKDGNNIETEQWVTPNYNKKCGWADASVSSSTPGASTTSKPVSTRRPNHGHHHSRSVVPVSTKKPCTRRQPRASARAAMH</sequence>
<keyword evidence="6" id="KW-0560">Oxidoreductase</keyword>
<dbReference type="Proteomes" id="UP000799779">
    <property type="component" value="Unassembled WGS sequence"/>
</dbReference>
<keyword evidence="15" id="KW-1185">Reference proteome</keyword>
<evidence type="ECO:0000256" key="4">
    <source>
        <dbReference type="ARBA" id="ARBA00022723"/>
    </source>
</evidence>
<evidence type="ECO:0000256" key="8">
    <source>
        <dbReference type="ARBA" id="ARBA00023033"/>
    </source>
</evidence>
<dbReference type="InterPro" id="IPR054497">
    <property type="entry name" value="LPMO_AA14"/>
</dbReference>
<evidence type="ECO:0000256" key="6">
    <source>
        <dbReference type="ARBA" id="ARBA00023002"/>
    </source>
</evidence>
<evidence type="ECO:0000256" key="7">
    <source>
        <dbReference type="ARBA" id="ARBA00023008"/>
    </source>
</evidence>
<dbReference type="GO" id="GO:0004497">
    <property type="term" value="F:monooxygenase activity"/>
    <property type="evidence" value="ECO:0007669"/>
    <property type="project" value="UniProtKB-KW"/>
</dbReference>
<evidence type="ECO:0000256" key="13">
    <source>
        <dbReference type="SAM" id="SignalP"/>
    </source>
</evidence>
<comment type="subcellular location">
    <subcellularLocation>
        <location evidence="2">Secreted</location>
    </subcellularLocation>
</comment>
<keyword evidence="3" id="KW-0964">Secreted</keyword>
<feature type="region of interest" description="Disordered" evidence="12">
    <location>
        <begin position="283"/>
        <end position="335"/>
    </location>
</feature>
<proteinExistence type="inferred from homology"/>
<feature type="compositionally biased region" description="Polar residues" evidence="12">
    <location>
        <begin position="283"/>
        <end position="297"/>
    </location>
</feature>
<keyword evidence="4" id="KW-0479">Metal-binding</keyword>
<evidence type="ECO:0000313" key="14">
    <source>
        <dbReference type="EMBL" id="KAF2006089.1"/>
    </source>
</evidence>
<keyword evidence="10" id="KW-0325">Glycoprotein</keyword>
<dbReference type="OrthoDB" id="2019572at2759"/>
<evidence type="ECO:0000313" key="15">
    <source>
        <dbReference type="Proteomes" id="UP000799779"/>
    </source>
</evidence>
<evidence type="ECO:0000256" key="12">
    <source>
        <dbReference type="SAM" id="MobiDB-lite"/>
    </source>
</evidence>
<gene>
    <name evidence="14" type="ORF">P154DRAFT_606502</name>
</gene>
<evidence type="ECO:0000256" key="5">
    <source>
        <dbReference type="ARBA" id="ARBA00022729"/>
    </source>
</evidence>
<feature type="compositionally biased region" description="Basic residues" evidence="12">
    <location>
        <begin position="301"/>
        <end position="310"/>
    </location>
</feature>
<evidence type="ECO:0008006" key="16">
    <source>
        <dbReference type="Google" id="ProtNLM"/>
    </source>
</evidence>
<keyword evidence="5 13" id="KW-0732">Signal</keyword>
<evidence type="ECO:0000256" key="1">
    <source>
        <dbReference type="ARBA" id="ARBA00001973"/>
    </source>
</evidence>
<evidence type="ECO:0000256" key="11">
    <source>
        <dbReference type="ARBA" id="ARBA00046340"/>
    </source>
</evidence>
<dbReference type="Pfam" id="PF22810">
    <property type="entry name" value="LPMO_AA14"/>
    <property type="match status" value="1"/>
</dbReference>
<name>A0A6A5WZ80_9PLEO</name>
<accession>A0A6A5WZ80</accession>
<comment type="similarity">
    <text evidence="11">Belongs to the polysaccharide monooxygenase AA14 family.</text>
</comment>
<keyword evidence="9" id="KW-1015">Disulfide bond</keyword>
<protein>
    <recommendedName>
        <fullName evidence="16">Lytic polysaccharide monooxygenase</fullName>
    </recommendedName>
</protein>
<organism evidence="14 15">
    <name type="scientific">Amniculicola lignicola CBS 123094</name>
    <dbReference type="NCBI Taxonomy" id="1392246"/>
    <lineage>
        <taxon>Eukaryota</taxon>
        <taxon>Fungi</taxon>
        <taxon>Dikarya</taxon>
        <taxon>Ascomycota</taxon>
        <taxon>Pezizomycotina</taxon>
        <taxon>Dothideomycetes</taxon>
        <taxon>Pleosporomycetidae</taxon>
        <taxon>Pleosporales</taxon>
        <taxon>Amniculicolaceae</taxon>
        <taxon>Amniculicola</taxon>
    </lineage>
</organism>
<evidence type="ECO:0000256" key="3">
    <source>
        <dbReference type="ARBA" id="ARBA00022525"/>
    </source>
</evidence>
<dbReference type="GO" id="GO:0005576">
    <property type="term" value="C:extracellular region"/>
    <property type="evidence" value="ECO:0007669"/>
    <property type="project" value="UniProtKB-SubCell"/>
</dbReference>
<evidence type="ECO:0000256" key="9">
    <source>
        <dbReference type="ARBA" id="ARBA00023157"/>
    </source>
</evidence>
<evidence type="ECO:0000256" key="2">
    <source>
        <dbReference type="ARBA" id="ARBA00004613"/>
    </source>
</evidence>
<keyword evidence="8" id="KW-0503">Monooxygenase</keyword>
<feature type="signal peptide" evidence="13">
    <location>
        <begin position="1"/>
        <end position="17"/>
    </location>
</feature>
<comment type="cofactor">
    <cofactor evidence="1">
        <name>Cu(2+)</name>
        <dbReference type="ChEBI" id="CHEBI:29036"/>
    </cofactor>
</comment>
<dbReference type="AlphaFoldDB" id="A0A6A5WZ80"/>